<dbReference type="InterPro" id="IPR002145">
    <property type="entry name" value="CopG"/>
</dbReference>
<dbReference type="STRING" id="106370.Francci3_1881"/>
<evidence type="ECO:0000313" key="2">
    <source>
        <dbReference type="EMBL" id="ABD11257.1"/>
    </source>
</evidence>
<dbReference type="GO" id="GO:0006355">
    <property type="term" value="P:regulation of DNA-templated transcription"/>
    <property type="evidence" value="ECO:0007669"/>
    <property type="project" value="InterPro"/>
</dbReference>
<sequence>MTNKETARRTAGGVPVTDELVEDLAAEAETGYDVAHLHRRGGRRPLGSAPGEVVPVRLDPELRAALSARAQAEHTNASDVIRQALRAWLDVA</sequence>
<dbReference type="SUPFAM" id="SSF47598">
    <property type="entry name" value="Ribbon-helix-helix"/>
    <property type="match status" value="1"/>
</dbReference>
<dbReference type="RefSeq" id="WP_011436317.1">
    <property type="nucleotide sequence ID" value="NC_007777.1"/>
</dbReference>
<proteinExistence type="predicted"/>
<dbReference type="Proteomes" id="UP000001937">
    <property type="component" value="Chromosome"/>
</dbReference>
<dbReference type="eggNOG" id="ENOG50332Z5">
    <property type="taxonomic scope" value="Bacteria"/>
</dbReference>
<dbReference type="AlphaFoldDB" id="Q2JBT5"/>
<gene>
    <name evidence="2" type="ordered locus">Francci3_1881</name>
</gene>
<keyword evidence="3" id="KW-1185">Reference proteome</keyword>
<keyword evidence="2" id="KW-0238">DNA-binding</keyword>
<evidence type="ECO:0000313" key="3">
    <source>
        <dbReference type="Proteomes" id="UP000001937"/>
    </source>
</evidence>
<organism evidence="2 3">
    <name type="scientific">Frankia casuarinae (strain DSM 45818 / CECT 9043 / HFP020203 / CcI3)</name>
    <dbReference type="NCBI Taxonomy" id="106370"/>
    <lineage>
        <taxon>Bacteria</taxon>
        <taxon>Bacillati</taxon>
        <taxon>Actinomycetota</taxon>
        <taxon>Actinomycetes</taxon>
        <taxon>Frankiales</taxon>
        <taxon>Frankiaceae</taxon>
        <taxon>Frankia</taxon>
    </lineage>
</organism>
<evidence type="ECO:0000259" key="1">
    <source>
        <dbReference type="Pfam" id="PF01402"/>
    </source>
</evidence>
<dbReference type="CDD" id="cd22231">
    <property type="entry name" value="RHH_NikR_HicB-like"/>
    <property type="match status" value="1"/>
</dbReference>
<dbReference type="Pfam" id="PF01402">
    <property type="entry name" value="RHH_1"/>
    <property type="match status" value="1"/>
</dbReference>
<reference evidence="2 3" key="1">
    <citation type="journal article" date="2007" name="Genome Res.">
        <title>Genome characteristics of facultatively symbiotic Frankia sp. strains reflect host range and host plant biogeography.</title>
        <authorList>
            <person name="Normand P."/>
            <person name="Lapierre P."/>
            <person name="Tisa L.S."/>
            <person name="Gogarten J.P."/>
            <person name="Alloisio N."/>
            <person name="Bagnarol E."/>
            <person name="Bassi C.A."/>
            <person name="Berry A.M."/>
            <person name="Bickhart D.M."/>
            <person name="Choisne N."/>
            <person name="Couloux A."/>
            <person name="Cournoyer B."/>
            <person name="Cruveiller S."/>
            <person name="Daubin V."/>
            <person name="Demange N."/>
            <person name="Francino M.P."/>
            <person name="Goltsman E."/>
            <person name="Huang Y."/>
            <person name="Kopp O.R."/>
            <person name="Labarre L."/>
            <person name="Lapidus A."/>
            <person name="Lavire C."/>
            <person name="Marechal J."/>
            <person name="Martinez M."/>
            <person name="Mastronunzio J.E."/>
            <person name="Mullin B.C."/>
            <person name="Niemann J."/>
            <person name="Pujic P."/>
            <person name="Rawnsley T."/>
            <person name="Rouy Z."/>
            <person name="Schenowitz C."/>
            <person name="Sellstedt A."/>
            <person name="Tavares F."/>
            <person name="Tomkins J.P."/>
            <person name="Vallenet D."/>
            <person name="Valverde C."/>
            <person name="Wall L.G."/>
            <person name="Wang Y."/>
            <person name="Medigue C."/>
            <person name="Benson D.R."/>
        </authorList>
    </citation>
    <scope>NUCLEOTIDE SEQUENCE [LARGE SCALE GENOMIC DNA]</scope>
    <source>
        <strain evidence="3">DSM 45818 / CECT 9043 / CcI3</strain>
    </source>
</reference>
<dbReference type="InterPro" id="IPR010985">
    <property type="entry name" value="Ribbon_hlx_hlx"/>
</dbReference>
<dbReference type="OrthoDB" id="3710927at2"/>
<dbReference type="HOGENOM" id="CLU_179940_0_0_11"/>
<dbReference type="GO" id="GO:0003677">
    <property type="term" value="F:DNA binding"/>
    <property type="evidence" value="ECO:0007669"/>
    <property type="project" value="UniProtKB-KW"/>
</dbReference>
<dbReference type="KEGG" id="fra:Francci3_1881"/>
<feature type="domain" description="Ribbon-helix-helix protein CopG" evidence="1">
    <location>
        <begin position="54"/>
        <end position="90"/>
    </location>
</feature>
<protein>
    <submittedName>
        <fullName evidence="2">CopG-like DNA-binding</fullName>
    </submittedName>
</protein>
<dbReference type="EMBL" id="CP000249">
    <property type="protein sequence ID" value="ABD11257.1"/>
    <property type="molecule type" value="Genomic_DNA"/>
</dbReference>
<accession>Q2JBT5</accession>
<name>Q2JBT5_FRACC</name>